<name>A0A7Y4L914_9BURK</name>
<feature type="domain" description="HTH cro/C1-type" evidence="1">
    <location>
        <begin position="13"/>
        <end position="67"/>
    </location>
</feature>
<evidence type="ECO:0000259" key="1">
    <source>
        <dbReference type="PROSITE" id="PS50943"/>
    </source>
</evidence>
<reference evidence="2 3" key="1">
    <citation type="submission" date="2020-05" db="EMBL/GenBank/DDBJ databases">
        <authorList>
            <person name="Niu N."/>
        </authorList>
    </citation>
    <scope>NUCLEOTIDE SEQUENCE [LARGE SCALE GENOMIC DNA]</scope>
    <source>
        <strain evidence="2 3">LMG10982</strain>
    </source>
</reference>
<proteinExistence type="predicted"/>
<dbReference type="GO" id="GO:0003677">
    <property type="term" value="F:DNA binding"/>
    <property type="evidence" value="ECO:0007669"/>
    <property type="project" value="InterPro"/>
</dbReference>
<keyword evidence="3" id="KW-1185">Reference proteome</keyword>
<dbReference type="CDD" id="cd00093">
    <property type="entry name" value="HTH_XRE"/>
    <property type="match status" value="1"/>
</dbReference>
<dbReference type="EMBL" id="JABGBO010000003">
    <property type="protein sequence ID" value="NOL49118.1"/>
    <property type="molecule type" value="Genomic_DNA"/>
</dbReference>
<dbReference type="AlphaFoldDB" id="A0A7Y4L914"/>
<comment type="caution">
    <text evidence="2">The sequence shown here is derived from an EMBL/GenBank/DDBJ whole genome shotgun (WGS) entry which is preliminary data.</text>
</comment>
<evidence type="ECO:0000313" key="3">
    <source>
        <dbReference type="Proteomes" id="UP000541421"/>
    </source>
</evidence>
<accession>A0A7Y4L914</accession>
<dbReference type="Gene3D" id="1.10.260.40">
    <property type="entry name" value="lambda repressor-like DNA-binding domains"/>
    <property type="match status" value="1"/>
</dbReference>
<dbReference type="SMART" id="SM00530">
    <property type="entry name" value="HTH_XRE"/>
    <property type="match status" value="1"/>
</dbReference>
<dbReference type="Pfam" id="PF01381">
    <property type="entry name" value="HTH_3"/>
    <property type="match status" value="1"/>
</dbReference>
<dbReference type="PROSITE" id="PS50943">
    <property type="entry name" value="HTH_CROC1"/>
    <property type="match status" value="1"/>
</dbReference>
<gene>
    <name evidence="2" type="ORF">HKX40_03030</name>
</gene>
<organism evidence="2 3">
    <name type="scientific">Pelistega europaea</name>
    <dbReference type="NCBI Taxonomy" id="106147"/>
    <lineage>
        <taxon>Bacteria</taxon>
        <taxon>Pseudomonadati</taxon>
        <taxon>Pseudomonadota</taxon>
        <taxon>Betaproteobacteria</taxon>
        <taxon>Burkholderiales</taxon>
        <taxon>Alcaligenaceae</taxon>
        <taxon>Pelistega</taxon>
    </lineage>
</organism>
<dbReference type="Proteomes" id="UP000541421">
    <property type="component" value="Unassembled WGS sequence"/>
</dbReference>
<evidence type="ECO:0000313" key="2">
    <source>
        <dbReference type="EMBL" id="NOL49118.1"/>
    </source>
</evidence>
<sequence>MVVTTAPMLAHVLREFRYQQNLSQSELAKLAMVKQATISAFENNPDSTKIETLFKLLTALELEFVIQPRPKGGEVIERLPNGEEMW</sequence>
<dbReference type="InterPro" id="IPR010982">
    <property type="entry name" value="Lambda_DNA-bd_dom_sf"/>
</dbReference>
<dbReference type="InterPro" id="IPR001387">
    <property type="entry name" value="Cro/C1-type_HTH"/>
</dbReference>
<dbReference type="SUPFAM" id="SSF47413">
    <property type="entry name" value="lambda repressor-like DNA-binding domains"/>
    <property type="match status" value="1"/>
</dbReference>
<dbReference type="RefSeq" id="WP_171588098.1">
    <property type="nucleotide sequence ID" value="NZ_JABGBO010000003.1"/>
</dbReference>
<protein>
    <submittedName>
        <fullName evidence="2">Helix-turn-helix domain-containing protein</fullName>
    </submittedName>
</protein>